<keyword evidence="11" id="KW-0325">Glycoprotein</keyword>
<dbReference type="InterPro" id="IPR006201">
    <property type="entry name" value="Neur_channel"/>
</dbReference>
<dbReference type="InterPro" id="IPR036719">
    <property type="entry name" value="Neuro-gated_channel_TM_sf"/>
</dbReference>
<keyword evidence="6" id="KW-0770">Synapse</keyword>
<reference evidence="19" key="1">
    <citation type="submission" date="2014-12" db="EMBL/GenBank/DDBJ databases">
        <title>Insight into the proteome of Arion vulgaris.</title>
        <authorList>
            <person name="Aradska J."/>
            <person name="Bulat T."/>
            <person name="Smidak R."/>
            <person name="Sarate P."/>
            <person name="Gangsoo J."/>
            <person name="Sialana F."/>
            <person name="Bilban M."/>
            <person name="Lubec G."/>
        </authorList>
    </citation>
    <scope>NUCLEOTIDE SEQUENCE</scope>
    <source>
        <tissue evidence="19">Skin</tissue>
    </source>
</reference>
<feature type="region of interest" description="Disordered" evidence="16">
    <location>
        <begin position="428"/>
        <end position="457"/>
    </location>
</feature>
<comment type="subcellular location">
    <subcellularLocation>
        <location evidence="14">Synaptic cell membrane</location>
        <topology evidence="14">Multi-pass membrane protein</topology>
    </subcellularLocation>
</comment>
<dbReference type="Pfam" id="PF02932">
    <property type="entry name" value="Neur_chan_memb"/>
    <property type="match status" value="1"/>
</dbReference>
<evidence type="ECO:0000259" key="18">
    <source>
        <dbReference type="Pfam" id="PF02932"/>
    </source>
</evidence>
<keyword evidence="5 15" id="KW-1133">Transmembrane helix</keyword>
<dbReference type="Pfam" id="PF02931">
    <property type="entry name" value="Neur_chan_LBD"/>
    <property type="match status" value="1"/>
</dbReference>
<evidence type="ECO:0000256" key="2">
    <source>
        <dbReference type="ARBA" id="ARBA00022448"/>
    </source>
</evidence>
<evidence type="ECO:0000256" key="12">
    <source>
        <dbReference type="ARBA" id="ARBA00023286"/>
    </source>
</evidence>
<evidence type="ECO:0000256" key="13">
    <source>
        <dbReference type="ARBA" id="ARBA00023303"/>
    </source>
</evidence>
<dbReference type="FunFam" id="2.70.170.10:FF:000016">
    <property type="entry name" value="Nicotinic acetylcholine receptor subunit"/>
    <property type="match status" value="1"/>
</dbReference>
<feature type="transmembrane region" description="Helical" evidence="15">
    <location>
        <begin position="316"/>
        <end position="335"/>
    </location>
</feature>
<evidence type="ECO:0000313" key="19">
    <source>
        <dbReference type="EMBL" id="CEK77540.1"/>
    </source>
</evidence>
<dbReference type="InterPro" id="IPR006202">
    <property type="entry name" value="Neur_chan_lig-bd"/>
</dbReference>
<dbReference type="GO" id="GO:0022848">
    <property type="term" value="F:acetylcholine-gated monoatomic cation-selective channel activity"/>
    <property type="evidence" value="ECO:0007669"/>
    <property type="project" value="InterPro"/>
</dbReference>
<evidence type="ECO:0000256" key="10">
    <source>
        <dbReference type="ARBA" id="ARBA00023170"/>
    </source>
</evidence>
<evidence type="ECO:0000256" key="9">
    <source>
        <dbReference type="ARBA" id="ARBA00023157"/>
    </source>
</evidence>
<keyword evidence="4 15" id="KW-0812">Transmembrane</keyword>
<keyword evidence="7 15" id="KW-0406">Ion transport</keyword>
<keyword evidence="8 15" id="KW-0472">Membrane</keyword>
<dbReference type="GO" id="GO:0004888">
    <property type="term" value="F:transmembrane signaling receptor activity"/>
    <property type="evidence" value="ECO:0007669"/>
    <property type="project" value="InterPro"/>
</dbReference>
<feature type="domain" description="Neurotransmitter-gated ion-channel transmembrane" evidence="18">
    <location>
        <begin position="258"/>
        <end position="517"/>
    </location>
</feature>
<evidence type="ECO:0000256" key="15">
    <source>
        <dbReference type="RuleBase" id="RU000687"/>
    </source>
</evidence>
<dbReference type="SUPFAM" id="SSF63712">
    <property type="entry name" value="Nicotinic receptor ligand binding domain-like"/>
    <property type="match status" value="1"/>
</dbReference>
<dbReference type="PROSITE" id="PS00236">
    <property type="entry name" value="NEUROTR_ION_CHANNEL"/>
    <property type="match status" value="1"/>
</dbReference>
<sequence>MIRECPGSILQTAYYLILCTVVILSICAQAINVLDERGDSEMRLVYDLFDKNGYNPLLRPVKHENHSLEIGFNLALSQIIHLDEVNQVMKTNVWLQVYWVDYQLSWDPNLYDNIQSIKIKPEKIWIPDFVLFNNALGNFEVTYKSNCVMYADAVINWIPPAIYHSSCSIDVEYFPFDQQTCDMKFGSWTHKGKSLKYRFYKGINTLILTDYLKSGSWDIIDCPGWIDTKTDEINGDDKEQIIFRFVLRRKTLFYTVNLIIPCVLISFVTVYVFALPADAGEKMALCISLLLALALFLLLVSKILPPSLTIPLIAKYLLFTFIMNLVAIFYTVVILNRNYRTPRTHTMPQWIRIIFLKELPKYLLMTRPDHNKRWQNIMTPTPSLPSTPETRRLNLNISNDFLEVSDVHGPRSQMTPADVSELRYGHTRNRQLSDNRPTPGASMIEGSSHHDSESPSEFVMTPELHNTIESVRFMYSHLKSEKEYEAMLEDWKYVARVLDRLFLFIFLFVTLCGTAGILLNAPHILEFVDQDKIIQDLVAKVRELEAIAAQNE</sequence>
<keyword evidence="13 15" id="KW-0407">Ion channel</keyword>
<dbReference type="PRINTS" id="PR00254">
    <property type="entry name" value="NICOTINICR"/>
</dbReference>
<evidence type="ECO:0000259" key="17">
    <source>
        <dbReference type="Pfam" id="PF02931"/>
    </source>
</evidence>
<feature type="transmembrane region" description="Helical" evidence="15">
    <location>
        <begin position="252"/>
        <end position="276"/>
    </location>
</feature>
<dbReference type="InterPro" id="IPR002394">
    <property type="entry name" value="Nicotinic_acetylcholine_rcpt"/>
</dbReference>
<dbReference type="FunFam" id="1.20.58.390:FF:000038">
    <property type="entry name" value="Acetylcholine receptor subunit beta-like 1"/>
    <property type="match status" value="1"/>
</dbReference>
<dbReference type="EMBL" id="HACG01030675">
    <property type="protein sequence ID" value="CEK77540.1"/>
    <property type="molecule type" value="Transcribed_RNA"/>
</dbReference>
<dbReference type="InterPro" id="IPR038050">
    <property type="entry name" value="Neuro_actylchol_rec"/>
</dbReference>
<evidence type="ECO:0000256" key="16">
    <source>
        <dbReference type="SAM" id="MobiDB-lite"/>
    </source>
</evidence>
<dbReference type="GO" id="GO:0045211">
    <property type="term" value="C:postsynaptic membrane"/>
    <property type="evidence" value="ECO:0007669"/>
    <property type="project" value="InterPro"/>
</dbReference>
<feature type="domain" description="Neurotransmitter-gated ion-channel ligand-binding" evidence="17">
    <location>
        <begin position="42"/>
        <end position="251"/>
    </location>
</feature>
<protein>
    <submittedName>
        <fullName evidence="19">Uncharacterized protein</fullName>
    </submittedName>
</protein>
<evidence type="ECO:0000256" key="14">
    <source>
        <dbReference type="ARBA" id="ARBA00034099"/>
    </source>
</evidence>
<dbReference type="CDD" id="cd19064">
    <property type="entry name" value="LGIC_TM_nAChR"/>
    <property type="match status" value="1"/>
</dbReference>
<feature type="transmembrane region" description="Helical" evidence="15">
    <location>
        <begin position="12"/>
        <end position="34"/>
    </location>
</feature>
<accession>A0A0B7AC73</accession>
<comment type="similarity">
    <text evidence="1">Belongs to the ligand-gated ion channel (TC 1.A.9) family. Acetylcholine receptor (TC 1.A.9.1) subfamily.</text>
</comment>
<evidence type="ECO:0000256" key="7">
    <source>
        <dbReference type="ARBA" id="ARBA00023065"/>
    </source>
</evidence>
<evidence type="ECO:0000256" key="5">
    <source>
        <dbReference type="ARBA" id="ARBA00022989"/>
    </source>
</evidence>
<gene>
    <name evidence="19" type="primary">ORF105362</name>
</gene>
<evidence type="ECO:0000256" key="8">
    <source>
        <dbReference type="ARBA" id="ARBA00023136"/>
    </source>
</evidence>
<keyword evidence="10" id="KW-0675">Receptor</keyword>
<dbReference type="InterPro" id="IPR018000">
    <property type="entry name" value="Neurotransmitter_ion_chnl_CS"/>
</dbReference>
<dbReference type="SUPFAM" id="SSF90112">
    <property type="entry name" value="Neurotransmitter-gated ion-channel transmembrane pore"/>
    <property type="match status" value="1"/>
</dbReference>
<evidence type="ECO:0000256" key="1">
    <source>
        <dbReference type="ARBA" id="ARBA00009237"/>
    </source>
</evidence>
<dbReference type="PANTHER" id="PTHR18945">
    <property type="entry name" value="NEUROTRANSMITTER GATED ION CHANNEL"/>
    <property type="match status" value="1"/>
</dbReference>
<dbReference type="Gene3D" id="1.20.58.390">
    <property type="entry name" value="Neurotransmitter-gated ion-channel transmembrane domain"/>
    <property type="match status" value="2"/>
</dbReference>
<feature type="transmembrane region" description="Helical" evidence="15">
    <location>
        <begin position="282"/>
        <end position="304"/>
    </location>
</feature>
<dbReference type="InterPro" id="IPR036734">
    <property type="entry name" value="Neur_chan_lig-bd_sf"/>
</dbReference>
<evidence type="ECO:0000256" key="3">
    <source>
        <dbReference type="ARBA" id="ARBA00022475"/>
    </source>
</evidence>
<dbReference type="Gene3D" id="2.70.170.10">
    <property type="entry name" value="Neurotransmitter-gated ion-channel ligand-binding domain"/>
    <property type="match status" value="1"/>
</dbReference>
<keyword evidence="9" id="KW-1015">Disulfide bond</keyword>
<proteinExistence type="inferred from homology"/>
<organism evidence="19">
    <name type="scientific">Arion vulgaris</name>
    <dbReference type="NCBI Taxonomy" id="1028688"/>
    <lineage>
        <taxon>Eukaryota</taxon>
        <taxon>Metazoa</taxon>
        <taxon>Spiralia</taxon>
        <taxon>Lophotrochozoa</taxon>
        <taxon>Mollusca</taxon>
        <taxon>Gastropoda</taxon>
        <taxon>Heterobranchia</taxon>
        <taxon>Euthyneura</taxon>
        <taxon>Panpulmonata</taxon>
        <taxon>Eupulmonata</taxon>
        <taxon>Stylommatophora</taxon>
        <taxon>Helicina</taxon>
        <taxon>Arionoidea</taxon>
        <taxon>Arionidae</taxon>
        <taxon>Arion</taxon>
    </lineage>
</organism>
<evidence type="ECO:0000256" key="11">
    <source>
        <dbReference type="ARBA" id="ARBA00023180"/>
    </source>
</evidence>
<dbReference type="InterPro" id="IPR006029">
    <property type="entry name" value="Neurotrans-gated_channel_TM"/>
</dbReference>
<dbReference type="NCBIfam" id="TIGR00860">
    <property type="entry name" value="LIC"/>
    <property type="match status" value="1"/>
</dbReference>
<evidence type="ECO:0000256" key="6">
    <source>
        <dbReference type="ARBA" id="ARBA00023018"/>
    </source>
</evidence>
<keyword evidence="2 15" id="KW-0813">Transport</keyword>
<keyword evidence="12" id="KW-1071">Ligand-gated ion channel</keyword>
<dbReference type="PRINTS" id="PR00252">
    <property type="entry name" value="NRIONCHANNEL"/>
</dbReference>
<feature type="transmembrane region" description="Helical" evidence="15">
    <location>
        <begin position="501"/>
        <end position="519"/>
    </location>
</feature>
<name>A0A0B7AC73_9EUPU</name>
<dbReference type="AlphaFoldDB" id="A0A0B7AC73"/>
<keyword evidence="3" id="KW-1003">Cell membrane</keyword>
<evidence type="ECO:0000256" key="4">
    <source>
        <dbReference type="ARBA" id="ARBA00022692"/>
    </source>
</evidence>